<dbReference type="AlphaFoldDB" id="A0A545T910"/>
<dbReference type="InterPro" id="IPR011990">
    <property type="entry name" value="TPR-like_helical_dom_sf"/>
</dbReference>
<evidence type="ECO:0000313" key="1">
    <source>
        <dbReference type="EMBL" id="TQV73689.1"/>
    </source>
</evidence>
<protein>
    <submittedName>
        <fullName evidence="1">DUF924 domain-containing protein</fullName>
    </submittedName>
</protein>
<organism evidence="1 2">
    <name type="scientific">Aliikangiella marina</name>
    <dbReference type="NCBI Taxonomy" id="1712262"/>
    <lineage>
        <taxon>Bacteria</taxon>
        <taxon>Pseudomonadati</taxon>
        <taxon>Pseudomonadota</taxon>
        <taxon>Gammaproteobacteria</taxon>
        <taxon>Oceanospirillales</taxon>
        <taxon>Pleioneaceae</taxon>
        <taxon>Aliikangiella</taxon>
    </lineage>
</organism>
<evidence type="ECO:0000313" key="2">
    <source>
        <dbReference type="Proteomes" id="UP000317839"/>
    </source>
</evidence>
<dbReference type="OrthoDB" id="7593450at2"/>
<sequence>MQWQDVIRFWFEEIEPASWFKKDRNFDQIIRERFLETYYQATRCELSEWRDSPQGRLAEIIVLDQFSRNMFRDLPQAFKFDALAVALTQEAVRVGDDIKLEINQRKFLYMPLMHSESFMVHQQAVELFSQPGLEDNYDYELKHKVIIEKFGRYPHRNQCLGRESTAEELEFLSQPGSSF</sequence>
<proteinExistence type="predicted"/>
<keyword evidence="2" id="KW-1185">Reference proteome</keyword>
<gene>
    <name evidence="1" type="ORF">FLL45_12515</name>
</gene>
<dbReference type="Proteomes" id="UP000317839">
    <property type="component" value="Unassembled WGS sequence"/>
</dbReference>
<dbReference type="Pfam" id="PF06041">
    <property type="entry name" value="DUF924"/>
    <property type="match status" value="1"/>
</dbReference>
<comment type="caution">
    <text evidence="1">The sequence shown here is derived from an EMBL/GenBank/DDBJ whole genome shotgun (WGS) entry which is preliminary data.</text>
</comment>
<dbReference type="Gene3D" id="1.20.58.320">
    <property type="entry name" value="TPR-like"/>
    <property type="match status" value="1"/>
</dbReference>
<dbReference type="SUPFAM" id="SSF48452">
    <property type="entry name" value="TPR-like"/>
    <property type="match status" value="1"/>
</dbReference>
<dbReference type="Gene3D" id="1.25.40.10">
    <property type="entry name" value="Tetratricopeptide repeat domain"/>
    <property type="match status" value="1"/>
</dbReference>
<name>A0A545T910_9GAMM</name>
<dbReference type="InterPro" id="IPR010323">
    <property type="entry name" value="DUF924"/>
</dbReference>
<reference evidence="1 2" key="1">
    <citation type="submission" date="2019-06" db="EMBL/GenBank/DDBJ databases">
        <title>Draft genome of Aliikangiella marina GYP-15.</title>
        <authorList>
            <person name="Wang G."/>
        </authorList>
    </citation>
    <scope>NUCLEOTIDE SEQUENCE [LARGE SCALE GENOMIC DNA]</scope>
    <source>
        <strain evidence="1 2">GYP-15</strain>
    </source>
</reference>
<accession>A0A545T910</accession>
<dbReference type="EMBL" id="VIKR01000003">
    <property type="protein sequence ID" value="TQV73689.1"/>
    <property type="molecule type" value="Genomic_DNA"/>
</dbReference>
<dbReference type="RefSeq" id="WP_142942397.1">
    <property type="nucleotide sequence ID" value="NZ_VIKR01000003.1"/>
</dbReference>